<organism evidence="2 3">
    <name type="scientific">Robinsoniella peoriensis</name>
    <dbReference type="NCBI Taxonomy" id="180332"/>
    <lineage>
        <taxon>Bacteria</taxon>
        <taxon>Bacillati</taxon>
        <taxon>Bacillota</taxon>
        <taxon>Clostridia</taxon>
        <taxon>Lachnospirales</taxon>
        <taxon>Lachnospiraceae</taxon>
        <taxon>Robinsoniella</taxon>
    </lineage>
</organism>
<dbReference type="EMBL" id="QGQD01000084">
    <property type="protein sequence ID" value="TLC98777.1"/>
    <property type="molecule type" value="Genomic_DNA"/>
</dbReference>
<evidence type="ECO:0000259" key="1">
    <source>
        <dbReference type="Pfam" id="PF18735"/>
    </source>
</evidence>
<dbReference type="Proteomes" id="UP000306509">
    <property type="component" value="Unassembled WGS sequence"/>
</dbReference>
<comment type="caution">
    <text evidence="2">The sequence shown here is derived from an EMBL/GenBank/DDBJ whole genome shotgun (WGS) entry which is preliminary data.</text>
</comment>
<dbReference type="Pfam" id="PF18735">
    <property type="entry name" value="HEPN_RiboL-PSP"/>
    <property type="match status" value="1"/>
</dbReference>
<protein>
    <recommendedName>
        <fullName evidence="1">RiboL-PSP-HEPN domain-containing protein</fullName>
    </recommendedName>
</protein>
<evidence type="ECO:0000313" key="3">
    <source>
        <dbReference type="Proteomes" id="UP000306509"/>
    </source>
</evidence>
<keyword evidence="3" id="KW-1185">Reference proteome</keyword>
<reference evidence="2 3" key="1">
    <citation type="journal article" date="2019" name="Anaerobe">
        <title>Detection of Robinsoniella peoriensis in multiple bone samples of a trauma patient.</title>
        <authorList>
            <person name="Schrottner P."/>
            <person name="Hartwich K."/>
            <person name="Bunk B."/>
            <person name="Schober I."/>
            <person name="Helbig S."/>
            <person name="Rudolph W.W."/>
            <person name="Gunzer F."/>
        </authorList>
    </citation>
    <scope>NUCLEOTIDE SEQUENCE [LARGE SCALE GENOMIC DNA]</scope>
    <source>
        <strain evidence="2 3">DSM 106044</strain>
    </source>
</reference>
<dbReference type="AlphaFoldDB" id="A0A4V6HRE7"/>
<dbReference type="InterPro" id="IPR041519">
    <property type="entry name" value="HEPN_RiboL-PSP"/>
</dbReference>
<dbReference type="RefSeq" id="WP_138003672.1">
    <property type="nucleotide sequence ID" value="NZ_QGQD01000084.1"/>
</dbReference>
<feature type="domain" description="RiboL-PSP-HEPN" evidence="1">
    <location>
        <begin position="11"/>
        <end position="191"/>
    </location>
</feature>
<sequence>MNTNVYNNYMEQFEKLKELIVDTNKRAVNNPDDDYITSSINFFSKSFLVMACAYLEAYLKDTALIIIAEVNNLLSHNHFSSNLIHWSVLKEKFKDLGGFVDFELSIDAKVIDNEISGNVGKTISLFSRLGVNLLCNDKFNENKDIISSIVNKRNDVVHHNDEVGDLSFLDIVGRLDYIIEYIKAIDEEVINKYSQLAQSNDAV</sequence>
<accession>A0A4V6HRE7</accession>
<evidence type="ECO:0000313" key="2">
    <source>
        <dbReference type="EMBL" id="TLC98777.1"/>
    </source>
</evidence>
<gene>
    <name evidence="2" type="ORF">DSM106044_04393</name>
</gene>
<name>A0A4V6HRE7_9FIRM</name>
<proteinExistence type="predicted"/>